<dbReference type="PANTHER" id="PTHR44468:SF1">
    <property type="entry name" value="V-SET AND IMMUNOGLOBULIN DOMAIN CONTAINING 8A ISOFORM 1"/>
    <property type="match status" value="1"/>
</dbReference>
<feature type="region of interest" description="Disordered" evidence="6">
    <location>
        <begin position="317"/>
        <end position="382"/>
    </location>
</feature>
<protein>
    <submittedName>
        <fullName evidence="10">Coxsackievirus and adenovirus receptor homolog</fullName>
    </submittedName>
</protein>
<evidence type="ECO:0000256" key="7">
    <source>
        <dbReference type="SAM" id="Phobius"/>
    </source>
</evidence>
<gene>
    <name evidence="10" type="primary">LOC117554920</name>
</gene>
<evidence type="ECO:0000256" key="1">
    <source>
        <dbReference type="ARBA" id="ARBA00004435"/>
    </source>
</evidence>
<dbReference type="PROSITE" id="PS50835">
    <property type="entry name" value="IG_LIKE"/>
    <property type="match status" value="2"/>
</dbReference>
<feature type="domain" description="Ig-like" evidence="8">
    <location>
        <begin position="183"/>
        <end position="269"/>
    </location>
</feature>
<dbReference type="InterPro" id="IPR013783">
    <property type="entry name" value="Ig-like_fold"/>
</dbReference>
<evidence type="ECO:0000256" key="3">
    <source>
        <dbReference type="ARBA" id="ARBA00022427"/>
    </source>
</evidence>
<keyword evidence="9" id="KW-1185">Reference proteome</keyword>
<accession>A0A6P8V588</accession>
<dbReference type="OrthoDB" id="10045577at2759"/>
<evidence type="ECO:0000256" key="5">
    <source>
        <dbReference type="ARBA" id="ARBA00023768"/>
    </source>
</evidence>
<evidence type="ECO:0000256" key="4">
    <source>
        <dbReference type="ARBA" id="ARBA00022949"/>
    </source>
</evidence>
<feature type="transmembrane region" description="Helical" evidence="7">
    <location>
        <begin position="277"/>
        <end position="303"/>
    </location>
</feature>
<dbReference type="InterPro" id="IPR013106">
    <property type="entry name" value="Ig_V-set"/>
</dbReference>
<evidence type="ECO:0000256" key="2">
    <source>
        <dbReference type="ARBA" id="ARBA00004536"/>
    </source>
</evidence>
<dbReference type="InterPro" id="IPR003599">
    <property type="entry name" value="Ig_sub"/>
</dbReference>
<organism evidence="9 10">
    <name type="scientific">Gymnodraco acuticeps</name>
    <name type="common">Antarctic dragonfish</name>
    <dbReference type="NCBI Taxonomy" id="8218"/>
    <lineage>
        <taxon>Eukaryota</taxon>
        <taxon>Metazoa</taxon>
        <taxon>Chordata</taxon>
        <taxon>Craniata</taxon>
        <taxon>Vertebrata</taxon>
        <taxon>Euteleostomi</taxon>
        <taxon>Actinopterygii</taxon>
        <taxon>Neopterygii</taxon>
        <taxon>Teleostei</taxon>
        <taxon>Neoteleostei</taxon>
        <taxon>Acanthomorphata</taxon>
        <taxon>Eupercaria</taxon>
        <taxon>Perciformes</taxon>
        <taxon>Notothenioidei</taxon>
        <taxon>Bathydraconidae</taxon>
        <taxon>Gymnodraco</taxon>
    </lineage>
</organism>
<dbReference type="InterPro" id="IPR052307">
    <property type="entry name" value="EJ_Adhesion_Regulator"/>
</dbReference>
<reference evidence="10" key="1">
    <citation type="submission" date="2025-08" db="UniProtKB">
        <authorList>
            <consortium name="RefSeq"/>
        </authorList>
    </citation>
    <scope>IDENTIFICATION</scope>
</reference>
<evidence type="ECO:0000256" key="6">
    <source>
        <dbReference type="SAM" id="MobiDB-lite"/>
    </source>
</evidence>
<evidence type="ECO:0000313" key="10">
    <source>
        <dbReference type="RefSeq" id="XP_034085404.1"/>
    </source>
</evidence>
<dbReference type="KEGG" id="gacu:117554920"/>
<dbReference type="Proteomes" id="UP000515161">
    <property type="component" value="Unplaced"/>
</dbReference>
<dbReference type="AlphaFoldDB" id="A0A6P8V588"/>
<proteinExistence type="predicted"/>
<keyword evidence="7" id="KW-0472">Membrane</keyword>
<dbReference type="RefSeq" id="XP_034085404.1">
    <property type="nucleotide sequence ID" value="XM_034229513.1"/>
</dbReference>
<dbReference type="InterPro" id="IPR003598">
    <property type="entry name" value="Ig_sub2"/>
</dbReference>
<keyword evidence="4" id="KW-0965">Cell junction</keyword>
<feature type="domain" description="Ig-like" evidence="8">
    <location>
        <begin position="75"/>
        <end position="176"/>
    </location>
</feature>
<sequence>MYRCIYVCYNLSRFDHLHDLISYSNTMIRKTFTDIFLPWSSVYLLFSASLLSTDLKCAGGMLVMSTGPQTLQKAEGERLTLGCRYTPSPSDTGELDIEWSVVSPDTTQKDHMLLSYTSGTTYIHGDSALGKGFRFAAPDPSMGDASMSISPLSPAHSATYQCKVKKSPGVDARKVSLVVMAKPSVPQCWVEGGELIGGAVSLHCQSAGGSTPLLYSWRRESTSPLPAAATQDVVSGELRIRNHSQSSAGFYLCEVNNAVGAAHCRINLKANKPPNRAAVIVGSIVGSLLLIFILLVFIGLILWKLSSRRGFEKEFSNDIREDAPPPESRPVSRRTNRSSSQPTPAYRQVGSPNDGHTHSPSSQGHTPDKHAPECDSMDGFAV</sequence>
<dbReference type="GO" id="GO:0016323">
    <property type="term" value="C:basolateral plasma membrane"/>
    <property type="evidence" value="ECO:0007669"/>
    <property type="project" value="UniProtKB-SubCell"/>
</dbReference>
<dbReference type="GeneID" id="117554920"/>
<keyword evidence="7" id="KW-0812">Transmembrane</keyword>
<keyword evidence="3" id="KW-0796">Tight junction</keyword>
<dbReference type="InParanoid" id="A0A6P8V588"/>
<dbReference type="Gene3D" id="2.60.40.10">
    <property type="entry name" value="Immunoglobulins"/>
    <property type="match status" value="2"/>
</dbReference>
<dbReference type="SMART" id="SM00408">
    <property type="entry name" value="IGc2"/>
    <property type="match status" value="2"/>
</dbReference>
<comment type="subcellular location">
    <subcellularLocation>
        <location evidence="5">Basolateral cell membrane</location>
        <topology evidence="5">Single-pass type I membrane protein</topology>
    </subcellularLocation>
    <subcellularLocation>
        <location evidence="2">Cell junction</location>
        <location evidence="2">Adherens junction</location>
    </subcellularLocation>
    <subcellularLocation>
        <location evidence="1">Cell junction</location>
        <location evidence="1">Tight junction</location>
    </subcellularLocation>
</comment>
<dbReference type="SMART" id="SM00409">
    <property type="entry name" value="IG"/>
    <property type="match status" value="2"/>
</dbReference>
<dbReference type="PANTHER" id="PTHR44468">
    <property type="entry name" value="COXSACKIEVIRUS AND ADENOVIRUS RECEPTOR-RELATED"/>
    <property type="match status" value="1"/>
</dbReference>
<name>A0A6P8V588_GYMAC</name>
<dbReference type="Pfam" id="PF13927">
    <property type="entry name" value="Ig_3"/>
    <property type="match status" value="1"/>
</dbReference>
<evidence type="ECO:0000259" key="8">
    <source>
        <dbReference type="PROSITE" id="PS50835"/>
    </source>
</evidence>
<dbReference type="GO" id="GO:0005923">
    <property type="term" value="C:bicellular tight junction"/>
    <property type="evidence" value="ECO:0007669"/>
    <property type="project" value="UniProtKB-SubCell"/>
</dbReference>
<dbReference type="InterPro" id="IPR007110">
    <property type="entry name" value="Ig-like_dom"/>
</dbReference>
<dbReference type="Pfam" id="PF07686">
    <property type="entry name" value="V-set"/>
    <property type="match status" value="1"/>
</dbReference>
<keyword evidence="10" id="KW-0675">Receptor</keyword>
<keyword evidence="7" id="KW-1133">Transmembrane helix</keyword>
<dbReference type="InterPro" id="IPR036179">
    <property type="entry name" value="Ig-like_dom_sf"/>
</dbReference>
<evidence type="ECO:0000313" key="9">
    <source>
        <dbReference type="Proteomes" id="UP000515161"/>
    </source>
</evidence>
<dbReference type="GO" id="GO:0005912">
    <property type="term" value="C:adherens junction"/>
    <property type="evidence" value="ECO:0007669"/>
    <property type="project" value="UniProtKB-SubCell"/>
</dbReference>
<dbReference type="SUPFAM" id="SSF48726">
    <property type="entry name" value="Immunoglobulin"/>
    <property type="match status" value="2"/>
</dbReference>